<evidence type="ECO:0000256" key="2">
    <source>
        <dbReference type="ARBA" id="ARBA00022801"/>
    </source>
</evidence>
<reference evidence="4 5" key="1">
    <citation type="submission" date="2023-07" db="EMBL/GenBank/DDBJ databases">
        <title>Sequencing the genomes of 1000 actinobacteria strains.</title>
        <authorList>
            <person name="Klenk H.-P."/>
        </authorList>
    </citation>
    <scope>NUCLEOTIDE SEQUENCE [LARGE SCALE GENOMIC DNA]</scope>
    <source>
        <strain evidence="4 5">DSM 44388</strain>
    </source>
</reference>
<accession>A0ABT9PAT5</accession>
<keyword evidence="1" id="KW-0479">Metal-binding</keyword>
<dbReference type="PANTHER" id="PTHR10819">
    <property type="entry name" value="PHOSPHOTRIESTERASE-RELATED"/>
    <property type="match status" value="1"/>
</dbReference>
<dbReference type="InterPro" id="IPR032466">
    <property type="entry name" value="Metal_Hydrolase"/>
</dbReference>
<keyword evidence="2" id="KW-0378">Hydrolase</keyword>
<dbReference type="SUPFAM" id="SSF51556">
    <property type="entry name" value="Metallo-dependent hydrolases"/>
    <property type="match status" value="1"/>
</dbReference>
<gene>
    <name evidence="4" type="ORF">J2S57_005560</name>
</gene>
<evidence type="ECO:0000313" key="4">
    <source>
        <dbReference type="EMBL" id="MDP9829811.1"/>
    </source>
</evidence>
<comment type="caution">
    <text evidence="4">The sequence shown here is derived from an EMBL/GenBank/DDBJ whole genome shotgun (WGS) entry which is preliminary data.</text>
</comment>
<dbReference type="Gene3D" id="3.20.20.140">
    <property type="entry name" value="Metal-dependent hydrolases"/>
    <property type="match status" value="1"/>
</dbReference>
<organism evidence="4 5">
    <name type="scientific">Kineosporia succinea</name>
    <dbReference type="NCBI Taxonomy" id="84632"/>
    <lineage>
        <taxon>Bacteria</taxon>
        <taxon>Bacillati</taxon>
        <taxon>Actinomycetota</taxon>
        <taxon>Actinomycetes</taxon>
        <taxon>Kineosporiales</taxon>
        <taxon>Kineosporiaceae</taxon>
        <taxon>Kineosporia</taxon>
    </lineage>
</organism>
<dbReference type="PROSITE" id="PS51347">
    <property type="entry name" value="PHOSPHOTRIESTERASE_2"/>
    <property type="match status" value="1"/>
</dbReference>
<evidence type="ECO:0000256" key="3">
    <source>
        <dbReference type="PROSITE-ProRule" id="PRU00679"/>
    </source>
</evidence>
<protein>
    <submittedName>
        <fullName evidence="4">Phosphotriesterase-related protein</fullName>
    </submittedName>
</protein>
<dbReference type="Proteomes" id="UP001235712">
    <property type="component" value="Unassembled WGS sequence"/>
</dbReference>
<evidence type="ECO:0000256" key="1">
    <source>
        <dbReference type="ARBA" id="ARBA00022723"/>
    </source>
</evidence>
<dbReference type="RefSeq" id="WP_307248352.1">
    <property type="nucleotide sequence ID" value="NZ_JAUSQZ010000001.1"/>
</dbReference>
<dbReference type="EMBL" id="JAUSQZ010000001">
    <property type="protein sequence ID" value="MDP9829811.1"/>
    <property type="molecule type" value="Genomic_DNA"/>
</dbReference>
<dbReference type="Pfam" id="PF02126">
    <property type="entry name" value="PTE"/>
    <property type="match status" value="1"/>
</dbReference>
<name>A0ABT9PAT5_9ACTN</name>
<comment type="similarity">
    <text evidence="3">Belongs to the metallo-dependent hydrolases superfamily. Phosphotriesterase family.</text>
</comment>
<proteinExistence type="inferred from homology"/>
<dbReference type="InterPro" id="IPR001559">
    <property type="entry name" value="Phosphotriesterase"/>
</dbReference>
<dbReference type="PANTHER" id="PTHR10819:SF3">
    <property type="entry name" value="PHOSPHOTRIESTERASE-RELATED PROTEIN"/>
    <property type="match status" value="1"/>
</dbReference>
<sequence length="345" mass="37226">MNVTTVLGEVPASGLGVVLPHEHLIANANAQWIVPSRDEDLAEYTRPYSVSMRGKVQTQPFSYRSAMQQLDFEVALEELLALGGGTVVDLGIPGFGRDHVALAALSRMSGVNIVMGCGEYVEPAHSPYVRYASPEMIRDVLLDELRVGVGTTGIRAGIIGEIGSGNPVTDAERKVLRGAALAQLETGVAINVHRTIFPDEMAGLEAVDLLLDAGVDPGKVIVSHCDERPESGFALEVARRGAWVELDTFGMEQWSVSARRPDGTYPRRAFDHHRIDMLLELAAAGFLEQTLISHDIAMKPQFTRHGGWGLTHIGNTVVPQLLALGLTDADITTLRVTNPRRALAG</sequence>
<keyword evidence="5" id="KW-1185">Reference proteome</keyword>
<comment type="caution">
    <text evidence="3">Lacks conserved residue(s) required for the propagation of feature annotation.</text>
</comment>
<evidence type="ECO:0000313" key="5">
    <source>
        <dbReference type="Proteomes" id="UP001235712"/>
    </source>
</evidence>